<name>A0A8W8KK87_MAGGI</name>
<evidence type="ECO:0000313" key="8">
    <source>
        <dbReference type="Proteomes" id="UP000005408"/>
    </source>
</evidence>
<organism evidence="7 8">
    <name type="scientific">Magallana gigas</name>
    <name type="common">Pacific oyster</name>
    <name type="synonym">Crassostrea gigas</name>
    <dbReference type="NCBI Taxonomy" id="29159"/>
    <lineage>
        <taxon>Eukaryota</taxon>
        <taxon>Metazoa</taxon>
        <taxon>Spiralia</taxon>
        <taxon>Lophotrochozoa</taxon>
        <taxon>Mollusca</taxon>
        <taxon>Bivalvia</taxon>
        <taxon>Autobranchia</taxon>
        <taxon>Pteriomorphia</taxon>
        <taxon>Ostreida</taxon>
        <taxon>Ostreoidea</taxon>
        <taxon>Ostreidae</taxon>
        <taxon>Magallana</taxon>
    </lineage>
</organism>
<feature type="region of interest" description="Disordered" evidence="5">
    <location>
        <begin position="149"/>
        <end position="255"/>
    </location>
</feature>
<comment type="similarity">
    <text evidence="1">Belongs to the IAP family.</text>
</comment>
<reference evidence="7" key="1">
    <citation type="submission" date="2022-08" db="UniProtKB">
        <authorList>
            <consortium name="EnsemblMetazoa"/>
        </authorList>
    </citation>
    <scope>IDENTIFICATION</scope>
    <source>
        <strain evidence="7">05x7-T-G4-1.051#20</strain>
    </source>
</reference>
<dbReference type="GO" id="GO:0008270">
    <property type="term" value="F:zinc ion binding"/>
    <property type="evidence" value="ECO:0007669"/>
    <property type="project" value="UniProtKB-KW"/>
</dbReference>
<feature type="compositionally biased region" description="Basic and acidic residues" evidence="5">
    <location>
        <begin position="165"/>
        <end position="174"/>
    </location>
</feature>
<keyword evidence="3" id="KW-0862">Zinc</keyword>
<keyword evidence="8" id="KW-1185">Reference proteome</keyword>
<dbReference type="InterPro" id="IPR001841">
    <property type="entry name" value="Znf_RING"/>
</dbReference>
<dbReference type="Proteomes" id="UP000005408">
    <property type="component" value="Unassembled WGS sequence"/>
</dbReference>
<dbReference type="OMA" id="NENGCLC"/>
<dbReference type="InterPro" id="IPR050784">
    <property type="entry name" value="IAP"/>
</dbReference>
<evidence type="ECO:0000313" key="7">
    <source>
        <dbReference type="EnsemblMetazoa" id="G23947.12:cds"/>
    </source>
</evidence>
<keyword evidence="2 4" id="KW-0863">Zinc-finger</keyword>
<dbReference type="Pfam" id="PF00653">
    <property type="entry name" value="BIR"/>
    <property type="match status" value="2"/>
</dbReference>
<proteinExistence type="inferred from homology"/>
<dbReference type="SUPFAM" id="SSF57924">
    <property type="entry name" value="Inhibitor of apoptosis (IAP) repeat"/>
    <property type="match status" value="2"/>
</dbReference>
<dbReference type="SMART" id="SM00238">
    <property type="entry name" value="BIR"/>
    <property type="match status" value="1"/>
</dbReference>
<protein>
    <recommendedName>
        <fullName evidence="6">RING-type domain-containing protein</fullName>
    </recommendedName>
</protein>
<dbReference type="PROSITE" id="PS50143">
    <property type="entry name" value="BIR_REPEAT_2"/>
    <property type="match status" value="2"/>
</dbReference>
<sequence>MGDGQINSVDLRWEWVRLQSFSNVEGNESVSFLLLAKDGFYHTGHTNLVKCYFCGFEWSDWSNGSIPDHCVERNQNIPVHSHRENSLLVPSGQSLLPHSATDFNHIIRHQRFREGTRVTDYYRPNYAEQLNSGRNGQNEEPCSCKRYSEKIERNRNQPTGGQNEEQSKCIKDTAVDLEIEGSAESTPAECTKDSNETWNSTESNDRNENGRSKPCITRTSTTPIGPHCTTRNRRTSVNHTVVSPNSCSEKSQVSTEPCRNSENVTLHQGASPPLPQLGKRVNKCPGVPQVYRDRLATFQGVSLPQPSDFLAANGFYYIGSSVAVKCAYCGEMWHIIGSRQTSDTVHRPDCKFHSTQEVSNSCETSSQPNSMSDNDVSSLPAVQQVKQIGFHTPDIVNAYREISSDNINFRWITRRDILGYLFEDDNDDETSDEDGSGCTCCMCLREVISEMYFPCRHGCCCGCKSRVLRHCPKCDAIIKSKFAIYT</sequence>
<dbReference type="AlphaFoldDB" id="A0A8W8KK87"/>
<dbReference type="InterPro" id="IPR013083">
    <property type="entry name" value="Znf_RING/FYVE/PHD"/>
</dbReference>
<dbReference type="Gene3D" id="1.10.1170.10">
    <property type="entry name" value="Inhibitor Of Apoptosis Protein (2mihbC-IAP-1), Chain A"/>
    <property type="match status" value="2"/>
</dbReference>
<dbReference type="Gene3D" id="3.30.40.10">
    <property type="entry name" value="Zinc/RING finger domain, C3HC4 (zinc finger)"/>
    <property type="match status" value="1"/>
</dbReference>
<evidence type="ECO:0000259" key="6">
    <source>
        <dbReference type="PROSITE" id="PS50089"/>
    </source>
</evidence>
<dbReference type="PROSITE" id="PS50089">
    <property type="entry name" value="ZF_RING_2"/>
    <property type="match status" value="1"/>
</dbReference>
<dbReference type="EnsemblMetazoa" id="G23947.12">
    <property type="protein sequence ID" value="G23947.12:cds"/>
    <property type="gene ID" value="G23947"/>
</dbReference>
<accession>A0A8W8KK87</accession>
<evidence type="ECO:0000256" key="5">
    <source>
        <dbReference type="SAM" id="MobiDB-lite"/>
    </source>
</evidence>
<evidence type="ECO:0000256" key="2">
    <source>
        <dbReference type="ARBA" id="ARBA00022771"/>
    </source>
</evidence>
<feature type="domain" description="RING-type" evidence="6">
    <location>
        <begin position="440"/>
        <end position="475"/>
    </location>
</feature>
<evidence type="ECO:0000256" key="4">
    <source>
        <dbReference type="PROSITE-ProRule" id="PRU00175"/>
    </source>
</evidence>
<keyword evidence="2 4" id="KW-0479">Metal-binding</keyword>
<dbReference type="OrthoDB" id="10653805at2759"/>
<feature type="compositionally biased region" description="Polar residues" evidence="5">
    <location>
        <begin position="237"/>
        <end position="255"/>
    </location>
</feature>
<evidence type="ECO:0000256" key="3">
    <source>
        <dbReference type="ARBA" id="ARBA00022833"/>
    </source>
</evidence>
<dbReference type="PANTHER" id="PTHR10044">
    <property type="entry name" value="INHIBITOR OF APOPTOSIS"/>
    <property type="match status" value="1"/>
</dbReference>
<dbReference type="InterPro" id="IPR001370">
    <property type="entry name" value="BIR_rpt"/>
</dbReference>
<evidence type="ECO:0000256" key="1">
    <source>
        <dbReference type="ARBA" id="ARBA00006672"/>
    </source>
</evidence>